<dbReference type="InterPro" id="IPR051395">
    <property type="entry name" value="Cytochrome_c_Peroxidase/MauG"/>
</dbReference>
<evidence type="ECO:0000259" key="9">
    <source>
        <dbReference type="PROSITE" id="PS51007"/>
    </source>
</evidence>
<feature type="chain" id="PRO_5015202570" evidence="8">
    <location>
        <begin position="18"/>
        <end position="630"/>
    </location>
</feature>
<comment type="subcellular location">
    <subcellularLocation>
        <location evidence="1">Cell envelope</location>
    </subcellularLocation>
</comment>
<dbReference type="GO" id="GO:0030313">
    <property type="term" value="C:cell envelope"/>
    <property type="evidence" value="ECO:0007669"/>
    <property type="project" value="UniProtKB-SubCell"/>
</dbReference>
<organism evidence="10 11">
    <name type="scientific">Chitinophaga niastensis</name>
    <dbReference type="NCBI Taxonomy" id="536980"/>
    <lineage>
        <taxon>Bacteria</taxon>
        <taxon>Pseudomonadati</taxon>
        <taxon>Bacteroidota</taxon>
        <taxon>Chitinophagia</taxon>
        <taxon>Chitinophagales</taxon>
        <taxon>Chitinophagaceae</taxon>
        <taxon>Chitinophaga</taxon>
    </lineage>
</organism>
<keyword evidence="4 8" id="KW-0732">Signal</keyword>
<keyword evidence="5" id="KW-0560">Oxidoreductase</keyword>
<evidence type="ECO:0000313" key="10">
    <source>
        <dbReference type="EMBL" id="PSL48929.1"/>
    </source>
</evidence>
<dbReference type="GO" id="GO:0046872">
    <property type="term" value="F:metal ion binding"/>
    <property type="evidence" value="ECO:0007669"/>
    <property type="project" value="UniProtKB-KW"/>
</dbReference>
<name>A0A2P8HRR1_CHINA</name>
<feature type="domain" description="Cytochrome c" evidence="9">
    <location>
        <begin position="461"/>
        <end position="601"/>
    </location>
</feature>
<dbReference type="PROSITE" id="PS51007">
    <property type="entry name" value="CYTC"/>
    <property type="match status" value="2"/>
</dbReference>
<dbReference type="EMBL" id="PYAW01000001">
    <property type="protein sequence ID" value="PSL48929.1"/>
    <property type="molecule type" value="Genomic_DNA"/>
</dbReference>
<dbReference type="PANTHER" id="PTHR30600">
    <property type="entry name" value="CYTOCHROME C PEROXIDASE-RELATED"/>
    <property type="match status" value="1"/>
</dbReference>
<keyword evidence="3 7" id="KW-0479">Metal-binding</keyword>
<dbReference type="GO" id="GO:0020037">
    <property type="term" value="F:heme binding"/>
    <property type="evidence" value="ECO:0007669"/>
    <property type="project" value="InterPro"/>
</dbReference>
<evidence type="ECO:0000256" key="4">
    <source>
        <dbReference type="ARBA" id="ARBA00022729"/>
    </source>
</evidence>
<keyword evidence="10" id="KW-0575">Peroxidase</keyword>
<dbReference type="SUPFAM" id="SSF46626">
    <property type="entry name" value="Cytochrome c"/>
    <property type="match status" value="2"/>
</dbReference>
<keyword evidence="11" id="KW-1185">Reference proteome</keyword>
<comment type="caution">
    <text evidence="10">The sequence shown here is derived from an EMBL/GenBank/DDBJ whole genome shotgun (WGS) entry which is preliminary data.</text>
</comment>
<dbReference type="InterPro" id="IPR004852">
    <property type="entry name" value="Di-haem_cyt_c_peroxidsae"/>
</dbReference>
<dbReference type="AlphaFoldDB" id="A0A2P8HRR1"/>
<evidence type="ECO:0000256" key="1">
    <source>
        <dbReference type="ARBA" id="ARBA00004196"/>
    </source>
</evidence>
<sequence>MNVLITNCYLFVFILLAACNGRPASIPASEQVQHYYLEHLKHTDSIVKQLNAAAMGNMSCTRLCQLFKEARQEYKHIEFLTEYLNPEMAKVINGPATPEVEEEDNVNTVIPPEGFQMIEGVLFPACRIKDSVMLRKLTSGLVASFTQTISISRNRLLSDSTVFKALRKELLRLSVLGLAGYDAPFSGHAIEEAAAVWSCFNDITEIYKERLIKAAPVDYGRIKGLIDSGSAYLKNNHDFDSFDRMHFLTVYANPLSGALLHVAQKSGIDLSDSYGPVKASAGSVFDKDAFTPDFYTSDVEEHSSKEKELLGRYLFFDPALSGNGKRACASCHQPGKAFADSFMKSPAINGRSVIHRNTVTMLNAALQPALFYDGRVTYLEDQITDVLSNADEMHGSIAKSIVMLRNSKAYMELFSKAFPQSRDPLTPYHLQNVIASYIRSLISLNAPFDRYMRGDHTQMNSEEVNGFNLYMGKAKCGTCHFAPLFNGALPPNFTKTEVEVIGVPQAAGSRKIDSDKGRYTLHPVAPYLYAFRTPTLRNVALTAPYMHNGIYYTLEEVLDFYNNSGGIGVGIALSNQTLPAERLNLTAEEKKNIISFLRKLTDTAAAHRLPDALPALDNEKGKPRMVNVYN</sequence>
<dbReference type="PANTHER" id="PTHR30600:SF10">
    <property type="entry name" value="BLL6722 PROTEIN"/>
    <property type="match status" value="1"/>
</dbReference>
<dbReference type="InterPro" id="IPR038352">
    <property type="entry name" value="Imelysin_sf"/>
</dbReference>
<gene>
    <name evidence="10" type="ORF">CLV51_101259</name>
</gene>
<dbReference type="GO" id="GO:0004130">
    <property type="term" value="F:cytochrome-c peroxidase activity"/>
    <property type="evidence" value="ECO:0007669"/>
    <property type="project" value="TreeGrafter"/>
</dbReference>
<evidence type="ECO:0000256" key="5">
    <source>
        <dbReference type="ARBA" id="ARBA00023002"/>
    </source>
</evidence>
<dbReference type="GO" id="GO:0009055">
    <property type="term" value="F:electron transfer activity"/>
    <property type="evidence" value="ECO:0007669"/>
    <property type="project" value="InterPro"/>
</dbReference>
<evidence type="ECO:0000256" key="7">
    <source>
        <dbReference type="PROSITE-ProRule" id="PRU00433"/>
    </source>
</evidence>
<dbReference type="Gene3D" id="1.10.760.10">
    <property type="entry name" value="Cytochrome c-like domain"/>
    <property type="match status" value="2"/>
</dbReference>
<keyword evidence="6 7" id="KW-0408">Iron</keyword>
<dbReference type="InterPro" id="IPR009056">
    <property type="entry name" value="Cyt_c-like_dom"/>
</dbReference>
<dbReference type="InterPro" id="IPR036909">
    <property type="entry name" value="Cyt_c-like_dom_sf"/>
</dbReference>
<evidence type="ECO:0000256" key="2">
    <source>
        <dbReference type="ARBA" id="ARBA00022617"/>
    </source>
</evidence>
<reference evidence="10 11" key="1">
    <citation type="submission" date="2018-03" db="EMBL/GenBank/DDBJ databases">
        <title>Genomic Encyclopedia of Archaeal and Bacterial Type Strains, Phase II (KMG-II): from individual species to whole genera.</title>
        <authorList>
            <person name="Goeker M."/>
        </authorList>
    </citation>
    <scope>NUCLEOTIDE SEQUENCE [LARGE SCALE GENOMIC DNA]</scope>
    <source>
        <strain evidence="10 11">DSM 24859</strain>
    </source>
</reference>
<evidence type="ECO:0000313" key="11">
    <source>
        <dbReference type="Proteomes" id="UP000240971"/>
    </source>
</evidence>
<evidence type="ECO:0000256" key="6">
    <source>
        <dbReference type="ARBA" id="ARBA00023004"/>
    </source>
</evidence>
<evidence type="ECO:0000256" key="3">
    <source>
        <dbReference type="ARBA" id="ARBA00022723"/>
    </source>
</evidence>
<proteinExistence type="predicted"/>
<accession>A0A2P8HRR1</accession>
<dbReference type="Pfam" id="PF03150">
    <property type="entry name" value="CCP_MauG"/>
    <property type="match status" value="1"/>
</dbReference>
<dbReference type="Proteomes" id="UP000240971">
    <property type="component" value="Unassembled WGS sequence"/>
</dbReference>
<evidence type="ECO:0000256" key="8">
    <source>
        <dbReference type="SAM" id="SignalP"/>
    </source>
</evidence>
<feature type="signal peptide" evidence="8">
    <location>
        <begin position="1"/>
        <end position="17"/>
    </location>
</feature>
<dbReference type="RefSeq" id="WP_106526199.1">
    <property type="nucleotide sequence ID" value="NZ_PYAW01000001.1"/>
</dbReference>
<dbReference type="OrthoDB" id="9805202at2"/>
<protein>
    <submittedName>
        <fullName evidence="10">Cytochrome c peroxidase</fullName>
    </submittedName>
</protein>
<feature type="domain" description="Cytochrome c" evidence="9">
    <location>
        <begin position="306"/>
        <end position="442"/>
    </location>
</feature>
<dbReference type="Gene3D" id="1.20.1420.20">
    <property type="entry name" value="M75 peptidase, HXXE motif"/>
    <property type="match status" value="1"/>
</dbReference>
<keyword evidence="2 7" id="KW-0349">Heme</keyword>